<name>A0A807LA44_9ENTR</name>
<feature type="transmembrane region" description="Helical" evidence="1">
    <location>
        <begin position="98"/>
        <end position="118"/>
    </location>
</feature>
<sequence length="163" mass="17773">MFSLARRFALRFSTALLFGILNALFTMAVLSGQWLTSSAGDSALLAFEAAVVVLALLLVQWLIRRAGALAQAVGTVRRGSPEEAQADRVLARFNAAETLLDQLWMSALLPVIAGFFLLDTHLAMYLHGGLLVLAIAMTFWQGNRLDKLRNTHGYHAGFGRTTP</sequence>
<evidence type="ECO:0000313" key="2">
    <source>
        <dbReference type="EMBL" id="APZ04089.1"/>
    </source>
</evidence>
<feature type="transmembrane region" description="Helical" evidence="1">
    <location>
        <begin position="43"/>
        <end position="63"/>
    </location>
</feature>
<organism evidence="2 3">
    <name type="scientific">Kosakonia cowanii JCM 10956 = DSM 18146</name>
    <dbReference type="NCBI Taxonomy" id="1300165"/>
    <lineage>
        <taxon>Bacteria</taxon>
        <taxon>Pseudomonadati</taxon>
        <taxon>Pseudomonadota</taxon>
        <taxon>Gammaproteobacteria</taxon>
        <taxon>Enterobacterales</taxon>
        <taxon>Enterobacteriaceae</taxon>
        <taxon>Kosakonia</taxon>
    </lineage>
</organism>
<proteinExistence type="predicted"/>
<evidence type="ECO:0000313" key="3">
    <source>
        <dbReference type="Proteomes" id="UP000187148"/>
    </source>
</evidence>
<dbReference type="KEGG" id="kco:BWI95_02910"/>
<reference evidence="2 3" key="1">
    <citation type="submission" date="2017-01" db="EMBL/GenBank/DDBJ databases">
        <authorList>
            <person name="Cao J.-M."/>
        </authorList>
    </citation>
    <scope>NUCLEOTIDE SEQUENCE [LARGE SCALE GENOMIC DNA]</scope>
    <source>
        <strain evidence="2 3">888-76</strain>
    </source>
</reference>
<protein>
    <recommendedName>
        <fullName evidence="4">Transmembrane protein</fullName>
    </recommendedName>
</protein>
<keyword evidence="1" id="KW-0812">Transmembrane</keyword>
<evidence type="ECO:0000256" key="1">
    <source>
        <dbReference type="SAM" id="Phobius"/>
    </source>
</evidence>
<dbReference type="Proteomes" id="UP000187148">
    <property type="component" value="Chromosome"/>
</dbReference>
<keyword evidence="1" id="KW-1133">Transmembrane helix</keyword>
<dbReference type="AlphaFoldDB" id="A0A807LA44"/>
<accession>A0A807LA44</accession>
<dbReference type="RefSeq" id="WP_023480308.1">
    <property type="nucleotide sequence ID" value="NZ_CP019445.1"/>
</dbReference>
<keyword evidence="1" id="KW-0472">Membrane</keyword>
<gene>
    <name evidence="2" type="ORF">BWI95_02910</name>
</gene>
<keyword evidence="3" id="KW-1185">Reference proteome</keyword>
<dbReference type="EMBL" id="CP019445">
    <property type="protein sequence ID" value="APZ04089.1"/>
    <property type="molecule type" value="Genomic_DNA"/>
</dbReference>
<feature type="transmembrane region" description="Helical" evidence="1">
    <location>
        <begin position="124"/>
        <end position="140"/>
    </location>
</feature>
<feature type="transmembrane region" description="Helical" evidence="1">
    <location>
        <begin position="12"/>
        <end position="31"/>
    </location>
</feature>
<evidence type="ECO:0008006" key="4">
    <source>
        <dbReference type="Google" id="ProtNLM"/>
    </source>
</evidence>